<dbReference type="Gene3D" id="3.40.50.300">
    <property type="entry name" value="P-loop containing nucleotide triphosphate hydrolases"/>
    <property type="match status" value="1"/>
</dbReference>
<gene>
    <name evidence="3" type="ORF">GCM10010919_07230</name>
</gene>
<protein>
    <recommendedName>
        <fullName evidence="2">SPOR domain-containing protein</fullName>
    </recommendedName>
</protein>
<dbReference type="InterPro" id="IPR027417">
    <property type="entry name" value="P-loop_NTPase"/>
</dbReference>
<proteinExistence type="predicted"/>
<dbReference type="RefSeq" id="WP_189430266.1">
    <property type="nucleotide sequence ID" value="NZ_BNAO01000001.1"/>
</dbReference>
<organism evidence="3 4">
    <name type="scientific">Alishewanella longhuensis</name>
    <dbReference type="NCBI Taxonomy" id="1091037"/>
    <lineage>
        <taxon>Bacteria</taxon>
        <taxon>Pseudomonadati</taxon>
        <taxon>Pseudomonadota</taxon>
        <taxon>Gammaproteobacteria</taxon>
        <taxon>Alteromonadales</taxon>
        <taxon>Alteromonadaceae</taxon>
        <taxon>Alishewanella</taxon>
    </lineage>
</organism>
<accession>A0ABQ3KUK7</accession>
<dbReference type="SUPFAM" id="SSF52540">
    <property type="entry name" value="P-loop containing nucleoside triphosphate hydrolases"/>
    <property type="match status" value="1"/>
</dbReference>
<dbReference type="PROSITE" id="PS51724">
    <property type="entry name" value="SPOR"/>
    <property type="match status" value="1"/>
</dbReference>
<dbReference type="InterPro" id="IPR007730">
    <property type="entry name" value="SPOR-like_dom"/>
</dbReference>
<evidence type="ECO:0000256" key="1">
    <source>
        <dbReference type="SAM" id="Phobius"/>
    </source>
</evidence>
<reference evidence="4" key="1">
    <citation type="journal article" date="2019" name="Int. J. Syst. Evol. Microbiol.">
        <title>The Global Catalogue of Microorganisms (GCM) 10K type strain sequencing project: providing services to taxonomists for standard genome sequencing and annotation.</title>
        <authorList>
            <consortium name="The Broad Institute Genomics Platform"/>
            <consortium name="The Broad Institute Genome Sequencing Center for Infectious Disease"/>
            <person name="Wu L."/>
            <person name="Ma J."/>
        </authorList>
    </citation>
    <scope>NUCLEOTIDE SEQUENCE [LARGE SCALE GENOMIC DNA]</scope>
    <source>
        <strain evidence="4">CGMCC 1.7003</strain>
    </source>
</reference>
<evidence type="ECO:0000313" key="4">
    <source>
        <dbReference type="Proteomes" id="UP000659697"/>
    </source>
</evidence>
<keyword evidence="1" id="KW-0472">Membrane</keyword>
<dbReference type="Pfam" id="PF05036">
    <property type="entry name" value="SPOR"/>
    <property type="match status" value="1"/>
</dbReference>
<comment type="caution">
    <text evidence="3">The sequence shown here is derived from an EMBL/GenBank/DDBJ whole genome shotgun (WGS) entry which is preliminary data.</text>
</comment>
<dbReference type="InterPro" id="IPR036680">
    <property type="entry name" value="SPOR-like_sf"/>
</dbReference>
<evidence type="ECO:0000259" key="2">
    <source>
        <dbReference type="PROSITE" id="PS51724"/>
    </source>
</evidence>
<keyword evidence="1" id="KW-0812">Transmembrane</keyword>
<name>A0ABQ3KUK7_9ALTE</name>
<keyword evidence="4" id="KW-1185">Reference proteome</keyword>
<dbReference type="EMBL" id="BNAO01000001">
    <property type="protein sequence ID" value="GHG62158.1"/>
    <property type="molecule type" value="Genomic_DNA"/>
</dbReference>
<dbReference type="Pfam" id="PF13401">
    <property type="entry name" value="AAA_22"/>
    <property type="match status" value="1"/>
</dbReference>
<sequence length="479" mass="51332">MKVRGLQQQLAVSNYLLPSQRDLLSRLLFQLAFNDFTKLAIFGAKGSGKSTLALALAELFSECQEMTVNVALLQAPMSTEQLIAQLAKQWFAAPQLSATELAASLAAGAANTEWVLIVDDPEQLTQQQTDWLSNLAVRLFIFAGTAQEEMQLNLAIPQLTLADCEQLLQAEALDTLSLAERFAHSQGNLHKLLTKERAVSKPRQTHTPDKKPLLAAAIGGLLVVLVTIALWLNHDAAPTLKQQGTASAGHDSAQLNAIALPNFVDSSEDESAPSIKPEINAADILPDSITLLAKETPAVAADATTQAVSDAIPASTETASAHSSKPAELLSAAESEANAEVVLTTTPESNAQVALQQEPKTDTQLVLPLAAYDHSLLLDASPKALVVQLAVLSGENALKRFRQSHPQLQVLVYQRSWQGKEQWIIVSGPFSSNATAKQHIQQLPGSLSSSGPFIKTVGAVQQEILAWQRLKLAKTNQGN</sequence>
<dbReference type="Gene3D" id="3.30.70.1070">
    <property type="entry name" value="Sporulation related repeat"/>
    <property type="match status" value="1"/>
</dbReference>
<dbReference type="InterPro" id="IPR049945">
    <property type="entry name" value="AAA_22"/>
</dbReference>
<dbReference type="Proteomes" id="UP000659697">
    <property type="component" value="Unassembled WGS sequence"/>
</dbReference>
<feature type="transmembrane region" description="Helical" evidence="1">
    <location>
        <begin position="213"/>
        <end position="232"/>
    </location>
</feature>
<feature type="domain" description="SPOR" evidence="2">
    <location>
        <begin position="379"/>
        <end position="456"/>
    </location>
</feature>
<keyword evidence="1" id="KW-1133">Transmembrane helix</keyword>
<evidence type="ECO:0000313" key="3">
    <source>
        <dbReference type="EMBL" id="GHG62158.1"/>
    </source>
</evidence>